<evidence type="ECO:0000313" key="2">
    <source>
        <dbReference type="Proteomes" id="UP000198948"/>
    </source>
</evidence>
<gene>
    <name evidence="1" type="ORF">SAMN04488559_11051</name>
</gene>
<dbReference type="EMBL" id="FOHA01000010">
    <property type="protein sequence ID" value="SER90902.1"/>
    <property type="molecule type" value="Genomic_DNA"/>
</dbReference>
<accession>A0A1H9T0W1</accession>
<evidence type="ECO:0008006" key="3">
    <source>
        <dbReference type="Google" id="ProtNLM"/>
    </source>
</evidence>
<dbReference type="AlphaFoldDB" id="A0A1H9T0W1"/>
<name>A0A1H9T0W1_9LACT</name>
<evidence type="ECO:0000313" key="1">
    <source>
        <dbReference type="EMBL" id="SER90902.1"/>
    </source>
</evidence>
<reference evidence="1 2" key="1">
    <citation type="submission" date="2016-10" db="EMBL/GenBank/DDBJ databases">
        <authorList>
            <person name="de Groot N.N."/>
        </authorList>
    </citation>
    <scope>NUCLEOTIDE SEQUENCE [LARGE SCALE GENOMIC DNA]</scope>
    <source>
        <strain evidence="1 2">DSM 13760</strain>
    </source>
</reference>
<keyword evidence="2" id="KW-1185">Reference proteome</keyword>
<proteinExistence type="predicted"/>
<protein>
    <recommendedName>
        <fullName evidence="3">Sensory transduction regulator</fullName>
    </recommendedName>
</protein>
<dbReference type="RefSeq" id="WP_092652420.1">
    <property type="nucleotide sequence ID" value="NZ_FOHA01000010.1"/>
</dbReference>
<dbReference type="OrthoDB" id="2156382at2"/>
<dbReference type="Proteomes" id="UP000198948">
    <property type="component" value="Unassembled WGS sequence"/>
</dbReference>
<organism evidence="1 2">
    <name type="scientific">Isobaculum melis</name>
    <dbReference type="NCBI Taxonomy" id="142588"/>
    <lineage>
        <taxon>Bacteria</taxon>
        <taxon>Bacillati</taxon>
        <taxon>Bacillota</taxon>
        <taxon>Bacilli</taxon>
        <taxon>Lactobacillales</taxon>
        <taxon>Carnobacteriaceae</taxon>
        <taxon>Isobaculum</taxon>
    </lineage>
</organism>
<sequence length="140" mass="15733">MTITEAFDALLEEKGFTLIKEENEHGNVVYSGSFESPEGNKIPFGVVFQRNESPTDYQIIYRGVAYLKDYGKKAAVLELLNDLNQGEALYYKVSLHGDGEVQIHAHGRTTDDMNPLYTIMVAGSNVAQLVNERVQRFITE</sequence>